<dbReference type="AlphaFoldDB" id="A0AAD5YEB3"/>
<dbReference type="GO" id="GO:0004252">
    <property type="term" value="F:serine-type endopeptidase activity"/>
    <property type="evidence" value="ECO:0007669"/>
    <property type="project" value="InterPro"/>
</dbReference>
<comment type="caution">
    <text evidence="8">The sequence shown here is derived from an EMBL/GenBank/DDBJ whole genome shotgun (WGS) entry which is preliminary data.</text>
</comment>
<dbReference type="InterPro" id="IPR000223">
    <property type="entry name" value="Pept_S26A_signal_pept_1"/>
</dbReference>
<evidence type="ECO:0000256" key="4">
    <source>
        <dbReference type="ARBA" id="ARBA00023128"/>
    </source>
</evidence>
<dbReference type="Pfam" id="PF10502">
    <property type="entry name" value="Peptidase_S26"/>
    <property type="match status" value="2"/>
</dbReference>
<evidence type="ECO:0000259" key="7">
    <source>
        <dbReference type="Pfam" id="PF10502"/>
    </source>
</evidence>
<evidence type="ECO:0000256" key="2">
    <source>
        <dbReference type="ARBA" id="ARBA00022792"/>
    </source>
</evidence>
<organism evidence="8 9">
    <name type="scientific">Meripilus lineatus</name>
    <dbReference type="NCBI Taxonomy" id="2056292"/>
    <lineage>
        <taxon>Eukaryota</taxon>
        <taxon>Fungi</taxon>
        <taxon>Dikarya</taxon>
        <taxon>Basidiomycota</taxon>
        <taxon>Agaricomycotina</taxon>
        <taxon>Agaricomycetes</taxon>
        <taxon>Polyporales</taxon>
        <taxon>Meripilaceae</taxon>
        <taxon>Meripilus</taxon>
    </lineage>
</organism>
<dbReference type="CDD" id="cd06530">
    <property type="entry name" value="S26_SPase_I"/>
    <property type="match status" value="1"/>
</dbReference>
<dbReference type="PANTHER" id="PTHR12383:SF16">
    <property type="entry name" value="MITOCHONDRIAL INNER MEMBRANE PROTEASE SUBUNIT 1"/>
    <property type="match status" value="1"/>
</dbReference>
<dbReference type="Gene3D" id="2.10.109.10">
    <property type="entry name" value="Umud Fragment, subunit A"/>
    <property type="match status" value="1"/>
</dbReference>
<name>A0AAD5YEB3_9APHY</name>
<proteinExistence type="inferred from homology"/>
<gene>
    <name evidence="8" type="ORF">NLI96_g8050</name>
</gene>
<dbReference type="PROSITE" id="PS00760">
    <property type="entry name" value="SPASE_I_2"/>
    <property type="match status" value="1"/>
</dbReference>
<dbReference type="GO" id="GO:0006627">
    <property type="term" value="P:protein processing involved in protein targeting to mitochondrion"/>
    <property type="evidence" value="ECO:0007669"/>
    <property type="project" value="TreeGrafter"/>
</dbReference>
<dbReference type="InterPro" id="IPR019533">
    <property type="entry name" value="Peptidase_S26"/>
</dbReference>
<keyword evidence="4" id="KW-0496">Mitochondrion</keyword>
<protein>
    <recommendedName>
        <fullName evidence="7">Peptidase S26 domain-containing protein</fullName>
    </recommendedName>
</protein>
<keyword evidence="2" id="KW-0999">Mitochondrion inner membrane</keyword>
<reference evidence="8" key="1">
    <citation type="submission" date="2022-07" db="EMBL/GenBank/DDBJ databases">
        <title>Genome Sequence of Physisporinus lineatus.</title>
        <authorList>
            <person name="Buettner E."/>
        </authorList>
    </citation>
    <scope>NUCLEOTIDE SEQUENCE</scope>
    <source>
        <strain evidence="8">VT162</strain>
    </source>
</reference>
<sequence>MVPTMATTGEWVIENRMISVKDLERGDLVTYISPLDPSRTVCKRLIGLPGDIICVDPTGVDAPSTEHVVIPKGHVWLAGDNAEISRDSRTYGPVSMSLIKGRMAARIWPLRDATIFRNNFTYID</sequence>
<dbReference type="EMBL" id="JANAWD010000351">
    <property type="protein sequence ID" value="KAJ3480866.1"/>
    <property type="molecule type" value="Genomic_DNA"/>
</dbReference>
<keyword evidence="9" id="KW-1185">Reference proteome</keyword>
<dbReference type="PRINTS" id="PR00727">
    <property type="entry name" value="LEADERPTASE"/>
</dbReference>
<dbReference type="PANTHER" id="PTHR12383">
    <property type="entry name" value="PROTEASE FAMILY S26 MITOCHONDRIAL INNER MEMBRANE PROTEASE-RELATED"/>
    <property type="match status" value="1"/>
</dbReference>
<dbReference type="GO" id="GO:0006465">
    <property type="term" value="P:signal peptide processing"/>
    <property type="evidence" value="ECO:0007669"/>
    <property type="project" value="InterPro"/>
</dbReference>
<keyword evidence="3" id="KW-0378">Hydrolase</keyword>
<evidence type="ECO:0000256" key="3">
    <source>
        <dbReference type="ARBA" id="ARBA00022801"/>
    </source>
</evidence>
<dbReference type="Proteomes" id="UP001212997">
    <property type="component" value="Unassembled WGS sequence"/>
</dbReference>
<evidence type="ECO:0000313" key="9">
    <source>
        <dbReference type="Proteomes" id="UP001212997"/>
    </source>
</evidence>
<evidence type="ECO:0000313" key="8">
    <source>
        <dbReference type="EMBL" id="KAJ3480866.1"/>
    </source>
</evidence>
<dbReference type="InterPro" id="IPR036286">
    <property type="entry name" value="LexA/Signal_pep-like_sf"/>
</dbReference>
<comment type="similarity">
    <text evidence="6">Belongs to the peptidase S26 family. IMP1 subfamily.</text>
</comment>
<dbReference type="GO" id="GO:0042720">
    <property type="term" value="C:mitochondrial inner membrane peptidase complex"/>
    <property type="evidence" value="ECO:0007669"/>
    <property type="project" value="TreeGrafter"/>
</dbReference>
<dbReference type="SUPFAM" id="SSF51306">
    <property type="entry name" value="LexA/Signal peptidase"/>
    <property type="match status" value="1"/>
</dbReference>
<feature type="domain" description="Peptidase S26" evidence="7">
    <location>
        <begin position="65"/>
        <end position="108"/>
    </location>
</feature>
<evidence type="ECO:0000256" key="5">
    <source>
        <dbReference type="ARBA" id="ARBA00023136"/>
    </source>
</evidence>
<feature type="domain" description="Peptidase S26" evidence="7">
    <location>
        <begin position="3"/>
        <end position="56"/>
    </location>
</feature>
<dbReference type="InterPro" id="IPR052064">
    <property type="entry name" value="Mito_IMP1_subunit"/>
</dbReference>
<evidence type="ECO:0000256" key="1">
    <source>
        <dbReference type="ARBA" id="ARBA00004273"/>
    </source>
</evidence>
<evidence type="ECO:0000256" key="6">
    <source>
        <dbReference type="ARBA" id="ARBA00038445"/>
    </source>
</evidence>
<dbReference type="InterPro" id="IPR019757">
    <property type="entry name" value="Pept_S26A_signal_pept_1_Lys-AS"/>
</dbReference>
<keyword evidence="5" id="KW-0472">Membrane</keyword>
<accession>A0AAD5YEB3</accession>
<comment type="subcellular location">
    <subcellularLocation>
        <location evidence="1">Mitochondrion inner membrane</location>
    </subcellularLocation>
</comment>